<comment type="caution">
    <text evidence="4">The sequence shown here is derived from an EMBL/GenBank/DDBJ whole genome shotgun (WGS) entry which is preliminary data.</text>
</comment>
<feature type="domain" description="DC1" evidence="3">
    <location>
        <begin position="51"/>
        <end position="102"/>
    </location>
</feature>
<protein>
    <recommendedName>
        <fullName evidence="3">DC1 domain-containing protein</fullName>
    </recommendedName>
</protein>
<dbReference type="PANTHER" id="PTHR46288">
    <property type="entry name" value="PHORBOL-ESTER/DAG-TYPE DOMAIN-CONTAINING PROTEIN"/>
    <property type="match status" value="1"/>
</dbReference>
<keyword evidence="2" id="KW-0472">Membrane</keyword>
<dbReference type="SUPFAM" id="SSF57889">
    <property type="entry name" value="Cysteine-rich domain"/>
    <property type="match status" value="2"/>
</dbReference>
<keyword evidence="1" id="KW-0677">Repeat</keyword>
<reference evidence="4" key="2">
    <citation type="submission" date="2020-08" db="EMBL/GenBank/DDBJ databases">
        <title>Plant Genome Project.</title>
        <authorList>
            <person name="Zhang R.-G."/>
        </authorList>
    </citation>
    <scope>NUCLEOTIDE SEQUENCE</scope>
    <source>
        <strain evidence="4">Huo1</strain>
        <tissue evidence="4">Leaf</tissue>
    </source>
</reference>
<keyword evidence="5" id="KW-1185">Reference proteome</keyword>
<dbReference type="InterPro" id="IPR046349">
    <property type="entry name" value="C1-like_sf"/>
</dbReference>
<dbReference type="InterPro" id="IPR004146">
    <property type="entry name" value="DC1"/>
</dbReference>
<evidence type="ECO:0000256" key="1">
    <source>
        <dbReference type="ARBA" id="ARBA00022737"/>
    </source>
</evidence>
<keyword evidence="2" id="KW-0812">Transmembrane</keyword>
<evidence type="ECO:0000256" key="2">
    <source>
        <dbReference type="SAM" id="Phobius"/>
    </source>
</evidence>
<reference evidence="4" key="1">
    <citation type="submission" date="2018-01" db="EMBL/GenBank/DDBJ databases">
        <authorList>
            <person name="Mao J.F."/>
        </authorList>
    </citation>
    <scope>NUCLEOTIDE SEQUENCE</scope>
    <source>
        <strain evidence="4">Huo1</strain>
        <tissue evidence="4">Leaf</tissue>
    </source>
</reference>
<evidence type="ECO:0000259" key="3">
    <source>
        <dbReference type="Pfam" id="PF03107"/>
    </source>
</evidence>
<evidence type="ECO:0000313" key="4">
    <source>
        <dbReference type="EMBL" id="KAG6397970.1"/>
    </source>
</evidence>
<sequence length="211" mass="24041">MRIFLIENQSAQAGEAIILICTVSVDTVILWPVLALYHRDSVMEKKVIERFYHQHPLILTENVSKDETPNCYGCGIPVVDLEVAYVCTVQNCSNRIILHKKCGELPSQILHPKHPEHPLYLFDYHPVLTTWCNSCMCDIGNVLGYQCTSCEFDVDLTCERISIDDSLERKIQVEHPSHPDHPLTLMRKPLFPFYCDGCGVKDVDMAFICST</sequence>
<proteinExistence type="predicted"/>
<feature type="transmembrane region" description="Helical" evidence="2">
    <location>
        <begin position="16"/>
        <end position="37"/>
    </location>
</feature>
<accession>A0A8X8WNY9</accession>
<evidence type="ECO:0000313" key="5">
    <source>
        <dbReference type="Proteomes" id="UP000298416"/>
    </source>
</evidence>
<gene>
    <name evidence="4" type="ORF">SASPL_139420</name>
</gene>
<feature type="domain" description="DC1" evidence="3">
    <location>
        <begin position="112"/>
        <end position="158"/>
    </location>
</feature>
<dbReference type="EMBL" id="PNBA02000015">
    <property type="protein sequence ID" value="KAG6397970.1"/>
    <property type="molecule type" value="Genomic_DNA"/>
</dbReference>
<keyword evidence="2" id="KW-1133">Transmembrane helix</keyword>
<dbReference type="Pfam" id="PF03107">
    <property type="entry name" value="C1_2"/>
    <property type="match status" value="2"/>
</dbReference>
<dbReference type="AlphaFoldDB" id="A0A8X8WNY9"/>
<organism evidence="4">
    <name type="scientific">Salvia splendens</name>
    <name type="common">Scarlet sage</name>
    <dbReference type="NCBI Taxonomy" id="180675"/>
    <lineage>
        <taxon>Eukaryota</taxon>
        <taxon>Viridiplantae</taxon>
        <taxon>Streptophyta</taxon>
        <taxon>Embryophyta</taxon>
        <taxon>Tracheophyta</taxon>
        <taxon>Spermatophyta</taxon>
        <taxon>Magnoliopsida</taxon>
        <taxon>eudicotyledons</taxon>
        <taxon>Gunneridae</taxon>
        <taxon>Pentapetalae</taxon>
        <taxon>asterids</taxon>
        <taxon>lamiids</taxon>
        <taxon>Lamiales</taxon>
        <taxon>Lamiaceae</taxon>
        <taxon>Nepetoideae</taxon>
        <taxon>Mentheae</taxon>
        <taxon>Salviinae</taxon>
        <taxon>Salvia</taxon>
        <taxon>Salvia subgen. Calosphace</taxon>
        <taxon>core Calosphace</taxon>
    </lineage>
</organism>
<dbReference type="Proteomes" id="UP000298416">
    <property type="component" value="Unassembled WGS sequence"/>
</dbReference>
<name>A0A8X8WNY9_SALSN</name>
<dbReference type="PANTHER" id="PTHR46288:SF27">
    <property type="entry name" value="CYSTEINE_HISTIDINE-RICH C1 DOMAIN FAMILY PROTEIN"/>
    <property type="match status" value="1"/>
</dbReference>